<comment type="subcellular location">
    <subcellularLocation>
        <location evidence="1 11">Mitochondrion inner membrane</location>
    </subcellularLocation>
</comment>
<dbReference type="PRINTS" id="PR00727">
    <property type="entry name" value="LEADERPTASE"/>
</dbReference>
<dbReference type="Gene3D" id="2.10.109.10">
    <property type="entry name" value="Umud Fragment, subunit A"/>
    <property type="match status" value="1"/>
</dbReference>
<comment type="function">
    <text evidence="8">Catalyzes the removal of transit peptides required for the targeting of proteins from the mitochondrial matrix, across the inner membrane, into the inter-membrane space. Known to process the nuclear encoded protein DIABLO.</text>
</comment>
<evidence type="ECO:0000256" key="2">
    <source>
        <dbReference type="ARBA" id="ARBA00011805"/>
    </source>
</evidence>
<comment type="subunit">
    <text evidence="2">Heterodimer of 2 subunits, IMMPL1 and IMMPL2.</text>
</comment>
<dbReference type="CDD" id="cd06530">
    <property type="entry name" value="S26_SPase_I"/>
    <property type="match status" value="1"/>
</dbReference>
<evidence type="ECO:0000256" key="9">
    <source>
        <dbReference type="ARBA" id="ARBA00038445"/>
    </source>
</evidence>
<dbReference type="PANTHER" id="PTHR12383:SF16">
    <property type="entry name" value="MITOCHONDRIAL INNER MEMBRANE PROTEASE SUBUNIT 1"/>
    <property type="match status" value="1"/>
</dbReference>
<dbReference type="VGNC" id="VGNC:19046">
    <property type="gene designation" value="IMMP1L"/>
</dbReference>
<evidence type="ECO:0000256" key="7">
    <source>
        <dbReference type="ARBA" id="ARBA00023136"/>
    </source>
</evidence>
<evidence type="ECO:0000259" key="12">
    <source>
        <dbReference type="Pfam" id="PF10502"/>
    </source>
</evidence>
<dbReference type="Proteomes" id="UP000002281">
    <property type="component" value="Chromosome 7"/>
</dbReference>
<keyword evidence="6 11" id="KW-0496">Mitochondrion</keyword>
<keyword evidence="3 11" id="KW-0645">Protease</keyword>
<dbReference type="FunFam" id="2.10.109.10:FF:000010">
    <property type="entry name" value="Mitochondrial inner membrane protease subunit"/>
    <property type="match status" value="1"/>
</dbReference>
<dbReference type="STRING" id="9796.ENSECAP00000017988"/>
<feature type="active site" evidence="10">
    <location>
        <position position="71"/>
    </location>
</feature>
<evidence type="ECO:0000256" key="10">
    <source>
        <dbReference type="PIRSR" id="PIRSR600223-1"/>
    </source>
</evidence>
<evidence type="ECO:0000256" key="8">
    <source>
        <dbReference type="ARBA" id="ARBA00025546"/>
    </source>
</evidence>
<feature type="domain" description="Peptidase S26" evidence="12">
    <location>
        <begin position="133"/>
        <end position="177"/>
    </location>
</feature>
<dbReference type="InParanoid" id="F7DZH7"/>
<accession>F7DZH7</accession>
<dbReference type="PANTHER" id="PTHR12383">
    <property type="entry name" value="PROTEASE FAMILY S26 MITOCHONDRIAL INNER MEMBRANE PROTEASE-RELATED"/>
    <property type="match status" value="1"/>
</dbReference>
<dbReference type="GO" id="GO:0006627">
    <property type="term" value="P:protein processing involved in protein targeting to mitochondrion"/>
    <property type="evidence" value="ECO:0000318"/>
    <property type="project" value="GO_Central"/>
</dbReference>
<dbReference type="PaxDb" id="9796-ENSECAP00000017988"/>
<dbReference type="Pfam" id="PF10502">
    <property type="entry name" value="Peptidase_S26"/>
    <property type="match status" value="2"/>
</dbReference>
<reference evidence="13 14" key="1">
    <citation type="journal article" date="2009" name="Science">
        <title>Genome sequence, comparative analysis, and population genetics of the domestic horse.</title>
        <authorList>
            <consortium name="Broad Institute Genome Sequencing Platform"/>
            <consortium name="Broad Institute Whole Genome Assembly Team"/>
            <person name="Wade C.M."/>
            <person name="Giulotto E."/>
            <person name="Sigurdsson S."/>
            <person name="Zoli M."/>
            <person name="Gnerre S."/>
            <person name="Imsland F."/>
            <person name="Lear T.L."/>
            <person name="Adelson D.L."/>
            <person name="Bailey E."/>
            <person name="Bellone R.R."/>
            <person name="Bloecker H."/>
            <person name="Distl O."/>
            <person name="Edgar R.C."/>
            <person name="Garber M."/>
            <person name="Leeb T."/>
            <person name="Mauceli E."/>
            <person name="MacLeod J.N."/>
            <person name="Penedo M.C.T."/>
            <person name="Raison J.M."/>
            <person name="Sharpe T."/>
            <person name="Vogel J."/>
            <person name="Andersson L."/>
            <person name="Antczak D.F."/>
            <person name="Biagi T."/>
            <person name="Binns M.M."/>
            <person name="Chowdhary B.P."/>
            <person name="Coleman S.J."/>
            <person name="Della Valle G."/>
            <person name="Fryc S."/>
            <person name="Guerin G."/>
            <person name="Hasegawa T."/>
            <person name="Hill E.W."/>
            <person name="Jurka J."/>
            <person name="Kiialainen A."/>
            <person name="Lindgren G."/>
            <person name="Liu J."/>
            <person name="Magnani E."/>
            <person name="Mickelson J.R."/>
            <person name="Murray J."/>
            <person name="Nergadze S.G."/>
            <person name="Onofrio R."/>
            <person name="Pedroni S."/>
            <person name="Piras M.F."/>
            <person name="Raudsepp T."/>
            <person name="Rocchi M."/>
            <person name="Roeed K.H."/>
            <person name="Ryder O.A."/>
            <person name="Searle S."/>
            <person name="Skow L."/>
            <person name="Swinburne J.E."/>
            <person name="Syvaenen A.C."/>
            <person name="Tozaki T."/>
            <person name="Valberg S.J."/>
            <person name="Vaudin M."/>
            <person name="White J.R."/>
            <person name="Zody M.C."/>
            <person name="Lander E.S."/>
            <person name="Lindblad-Toh K."/>
        </authorList>
    </citation>
    <scope>NUCLEOTIDE SEQUENCE [LARGE SCALE GENOMIC DNA]</scope>
    <source>
        <strain evidence="13 14">Thoroughbred</strain>
    </source>
</reference>
<evidence type="ECO:0000256" key="4">
    <source>
        <dbReference type="ARBA" id="ARBA00022792"/>
    </source>
</evidence>
<proteinExistence type="inferred from homology"/>
<evidence type="ECO:0000256" key="11">
    <source>
        <dbReference type="RuleBase" id="RU362041"/>
    </source>
</evidence>
<dbReference type="SUPFAM" id="SSF51306">
    <property type="entry name" value="LexA/Signal peptidase"/>
    <property type="match status" value="1"/>
</dbReference>
<keyword evidence="14" id="KW-1185">Reference proteome</keyword>
<dbReference type="FunCoup" id="F7DZH7">
    <property type="interactions" value="1899"/>
</dbReference>
<evidence type="ECO:0000256" key="3">
    <source>
        <dbReference type="ARBA" id="ARBA00022670"/>
    </source>
</evidence>
<dbReference type="AlphaFoldDB" id="F7DZH7"/>
<dbReference type="Ensembl" id="ENSECAT00000021813.4">
    <property type="protein sequence ID" value="ENSECAP00000017988.4"/>
    <property type="gene ID" value="ENSECAG00000020512.4"/>
</dbReference>
<dbReference type="Bgee" id="ENSECAG00000020512">
    <property type="expression patterns" value="Expressed in muscle tissue and 23 other cell types or tissues"/>
</dbReference>
<dbReference type="HOGENOM" id="CLU_028723_4_3_1"/>
<keyword evidence="4 11" id="KW-0999">Mitochondrion inner membrane</keyword>
<feature type="active site" evidence="10">
    <location>
        <position position="114"/>
    </location>
</feature>
<dbReference type="ExpressionAtlas" id="F7DZH7">
    <property type="expression patterns" value="baseline"/>
</dbReference>
<dbReference type="GO" id="GO:0006465">
    <property type="term" value="P:signal peptide processing"/>
    <property type="evidence" value="ECO:0007669"/>
    <property type="project" value="InterPro"/>
</dbReference>
<evidence type="ECO:0000313" key="13">
    <source>
        <dbReference type="Ensembl" id="ENSECAP00000017988.4"/>
    </source>
</evidence>
<evidence type="ECO:0000256" key="5">
    <source>
        <dbReference type="ARBA" id="ARBA00022801"/>
    </source>
</evidence>
<protein>
    <recommendedName>
        <fullName evidence="11">Mitochondrial inner membrane protease subunit</fullName>
        <ecNumber evidence="11">3.4.21.-</ecNumber>
    </recommendedName>
</protein>
<dbReference type="InterPro" id="IPR000223">
    <property type="entry name" value="Pept_S26A_signal_pept_1"/>
</dbReference>
<gene>
    <name evidence="13 15" type="primary">IMMP1L</name>
</gene>
<reference evidence="13" key="2">
    <citation type="submission" date="2025-08" db="UniProtKB">
        <authorList>
            <consortium name="Ensembl"/>
        </authorList>
    </citation>
    <scope>IDENTIFICATION</scope>
    <source>
        <strain evidence="13">Thoroughbred</strain>
    </source>
</reference>
<dbReference type="InterPro" id="IPR019533">
    <property type="entry name" value="Peptidase_S26"/>
</dbReference>
<keyword evidence="7" id="KW-0472">Membrane</keyword>
<dbReference type="GeneTree" id="ENSGT00550000075025"/>
<evidence type="ECO:0000256" key="6">
    <source>
        <dbReference type="ARBA" id="ARBA00023128"/>
    </source>
</evidence>
<feature type="domain" description="Peptidase S26" evidence="12">
    <location>
        <begin position="46"/>
        <end position="124"/>
    </location>
</feature>
<dbReference type="EC" id="3.4.21.-" evidence="11"/>
<dbReference type="NCBIfam" id="TIGR02227">
    <property type="entry name" value="sigpep_I_bact"/>
    <property type="match status" value="1"/>
</dbReference>
<dbReference type="InterPro" id="IPR036286">
    <property type="entry name" value="LexA/Signal_pep-like_sf"/>
</dbReference>
<evidence type="ECO:0000313" key="14">
    <source>
        <dbReference type="Proteomes" id="UP000002281"/>
    </source>
</evidence>
<comment type="similarity">
    <text evidence="9">Belongs to the peptidase S26 family. IMP1 subfamily.</text>
</comment>
<dbReference type="InterPro" id="IPR052064">
    <property type="entry name" value="Mito_IMP1_subunit"/>
</dbReference>
<sequence>MFFPGSLATTLKIECIVEQTYGPWWQSLHRTMLRGILGKTFRLVGYTIQYACIAHCAFEYVGGVVMCSGPSMEPTIQNSDIVCAENLSRHFYGIQRGDIVIAKSPSDPKSNICKRVIGLEGDKILTSRPSDFFKSHNYVPTGHVWLEGDNLQNSTDSRYYGPVPYGLIRGRIFFKIWPLSDFGFLRDSPNGHRSPDSSKRGLAASQSPAEVLLQSPHRLVPHFPLTRARRGSLNFGLSAPPCCGVATATA</sequence>
<evidence type="ECO:0000256" key="1">
    <source>
        <dbReference type="ARBA" id="ARBA00004273"/>
    </source>
</evidence>
<evidence type="ECO:0000313" key="15">
    <source>
        <dbReference type="VGNC" id="VGNC:19046"/>
    </source>
</evidence>
<reference evidence="13" key="3">
    <citation type="submission" date="2025-09" db="UniProtKB">
        <authorList>
            <consortium name="Ensembl"/>
        </authorList>
    </citation>
    <scope>IDENTIFICATION</scope>
    <source>
        <strain evidence="13">Thoroughbred</strain>
    </source>
</reference>
<dbReference type="GO" id="GO:0004252">
    <property type="term" value="F:serine-type endopeptidase activity"/>
    <property type="evidence" value="ECO:0007669"/>
    <property type="project" value="InterPro"/>
</dbReference>
<dbReference type="GO" id="GO:0042720">
    <property type="term" value="C:mitochondrial inner membrane peptidase complex"/>
    <property type="evidence" value="ECO:0000318"/>
    <property type="project" value="GO_Central"/>
</dbReference>
<organism evidence="13 14">
    <name type="scientific">Equus caballus</name>
    <name type="common">Horse</name>
    <dbReference type="NCBI Taxonomy" id="9796"/>
    <lineage>
        <taxon>Eukaryota</taxon>
        <taxon>Metazoa</taxon>
        <taxon>Chordata</taxon>
        <taxon>Craniata</taxon>
        <taxon>Vertebrata</taxon>
        <taxon>Euteleostomi</taxon>
        <taxon>Mammalia</taxon>
        <taxon>Eutheria</taxon>
        <taxon>Laurasiatheria</taxon>
        <taxon>Perissodactyla</taxon>
        <taxon>Equidae</taxon>
        <taxon>Equus</taxon>
    </lineage>
</organism>
<name>F7DZH7_HORSE</name>
<keyword evidence="5 11" id="KW-0378">Hydrolase</keyword>